<dbReference type="GO" id="GO:0000287">
    <property type="term" value="F:magnesium ion binding"/>
    <property type="evidence" value="ECO:0007669"/>
    <property type="project" value="TreeGrafter"/>
</dbReference>
<name>A0AA37MYA0_9FIRM</name>
<dbReference type="PANTHER" id="PTHR10000">
    <property type="entry name" value="PHOSPHOSERINE PHOSPHATASE"/>
    <property type="match status" value="1"/>
</dbReference>
<dbReference type="EMBL" id="BQKV01000043">
    <property type="protein sequence ID" value="GJN64786.1"/>
    <property type="molecule type" value="Genomic_DNA"/>
</dbReference>
<dbReference type="GO" id="GO:0005829">
    <property type="term" value="C:cytosol"/>
    <property type="evidence" value="ECO:0007669"/>
    <property type="project" value="TreeGrafter"/>
</dbReference>
<dbReference type="Proteomes" id="UP001055185">
    <property type="component" value="Unassembled WGS sequence"/>
</dbReference>
<proteinExistence type="predicted"/>
<dbReference type="SFLD" id="SFLDS00003">
    <property type="entry name" value="Haloacid_Dehalogenase"/>
    <property type="match status" value="1"/>
</dbReference>
<dbReference type="Pfam" id="PF08282">
    <property type="entry name" value="Hydrolase_3"/>
    <property type="match status" value="1"/>
</dbReference>
<evidence type="ECO:0000313" key="2">
    <source>
        <dbReference type="Proteomes" id="UP001055185"/>
    </source>
</evidence>
<dbReference type="Gene3D" id="3.30.1240.10">
    <property type="match status" value="1"/>
</dbReference>
<dbReference type="InterPro" id="IPR036412">
    <property type="entry name" value="HAD-like_sf"/>
</dbReference>
<comment type="caution">
    <text evidence="1">The sequence shown here is derived from an EMBL/GenBank/DDBJ whole genome shotgun (WGS) entry which is preliminary data.</text>
</comment>
<dbReference type="SFLD" id="SFLDG01140">
    <property type="entry name" value="C2.B:_Phosphomannomutase_and_P"/>
    <property type="match status" value="1"/>
</dbReference>
<dbReference type="RefSeq" id="WP_238316974.1">
    <property type="nucleotide sequence ID" value="NZ_BQKV01000043.1"/>
</dbReference>
<dbReference type="PANTHER" id="PTHR10000:SF53">
    <property type="entry name" value="5-AMINO-6-(5-PHOSPHO-D-RIBITYLAMINO)URACIL PHOSPHATASE YBJI-RELATED"/>
    <property type="match status" value="1"/>
</dbReference>
<dbReference type="InterPro" id="IPR023214">
    <property type="entry name" value="HAD_sf"/>
</dbReference>
<evidence type="ECO:0000313" key="1">
    <source>
        <dbReference type="EMBL" id="GJN64786.1"/>
    </source>
</evidence>
<dbReference type="AlphaFoldDB" id="A0AA37MYA0"/>
<dbReference type="InterPro" id="IPR006379">
    <property type="entry name" value="HAD-SF_hydro_IIB"/>
</dbReference>
<organism evidence="1 2">
    <name type="scientific">Faecalibacterium gallinarum</name>
    <dbReference type="NCBI Taxonomy" id="2903556"/>
    <lineage>
        <taxon>Bacteria</taxon>
        <taxon>Bacillati</taxon>
        <taxon>Bacillota</taxon>
        <taxon>Clostridia</taxon>
        <taxon>Eubacteriales</taxon>
        <taxon>Oscillospiraceae</taxon>
        <taxon>Faecalibacterium</taxon>
    </lineage>
</organism>
<reference evidence="1" key="1">
    <citation type="journal article" date="2022" name="Int. J. Syst. Evol. Microbiol.">
        <title>Genome-based, phenotypic and chemotaxonomic classification of Faecalibacterium strains: proposal of three novel species Faecalibacterium duncaniae sp. nov., Faecalibacterium hattorii sp. nov. and Faecalibacterium gallinarum sp. nov. .</title>
        <authorList>
            <person name="Sakamoto M."/>
            <person name="Sakurai N."/>
            <person name="Tanno H."/>
            <person name="Iino T."/>
            <person name="Ohkuma M."/>
            <person name="Endo A."/>
        </authorList>
    </citation>
    <scope>NUCLEOTIDE SEQUENCE</scope>
    <source>
        <strain evidence="1">JCM 17207</strain>
    </source>
</reference>
<sequence>MDRIGLIASDMDFTLLDEHSQLPPGFEQMVLDLEGEGILFAAASGRPLYTLEKMFPTLHDHMAFIADNGGVVRWKDETIYESRMPVEEYRAMARYCHEAGDVGVVCGMECAYVEERYQQYDRVLRKFYTNITYVEDLTALDVAADKYTIYLPRDNARAAYDDQYGPGFGQRFSVAVAGDCWVDIMNQGVNKGSALELLGRRRGLSPDGIMAFGDTYNDTEMLTTARYGFLMSNGSKDLRARVPYLAPPHWDHGVMQVLAQVLRQGGLVTPRDFTPAH</sequence>
<dbReference type="GO" id="GO:0016791">
    <property type="term" value="F:phosphatase activity"/>
    <property type="evidence" value="ECO:0007669"/>
    <property type="project" value="TreeGrafter"/>
</dbReference>
<accession>A0AA37MYA0</accession>
<protein>
    <submittedName>
        <fullName evidence="1">Haloacid dehalogenase</fullName>
    </submittedName>
</protein>
<dbReference type="Gene3D" id="3.40.50.1000">
    <property type="entry name" value="HAD superfamily/HAD-like"/>
    <property type="match status" value="1"/>
</dbReference>
<keyword evidence="2" id="KW-1185">Reference proteome</keyword>
<gene>
    <name evidence="1" type="ORF">JCM17207_14110</name>
</gene>
<dbReference type="SUPFAM" id="SSF56784">
    <property type="entry name" value="HAD-like"/>
    <property type="match status" value="1"/>
</dbReference>
<dbReference type="NCBIfam" id="TIGR01484">
    <property type="entry name" value="HAD-SF-IIB"/>
    <property type="match status" value="1"/>
</dbReference>